<protein>
    <submittedName>
        <fullName evidence="1">Uncharacterized protein</fullName>
    </submittedName>
</protein>
<organism evidence="1 2">
    <name type="scientific">Aureispira anguillae</name>
    <dbReference type="NCBI Taxonomy" id="2864201"/>
    <lineage>
        <taxon>Bacteria</taxon>
        <taxon>Pseudomonadati</taxon>
        <taxon>Bacteroidota</taxon>
        <taxon>Saprospiria</taxon>
        <taxon>Saprospirales</taxon>
        <taxon>Saprospiraceae</taxon>
        <taxon>Aureispira</taxon>
    </lineage>
</organism>
<dbReference type="RefSeq" id="WP_264790475.1">
    <property type="nucleotide sequence ID" value="NZ_AP026867.1"/>
</dbReference>
<dbReference type="PROSITE" id="PS51257">
    <property type="entry name" value="PROKAR_LIPOPROTEIN"/>
    <property type="match status" value="1"/>
</dbReference>
<proteinExistence type="predicted"/>
<dbReference type="Proteomes" id="UP001060919">
    <property type="component" value="Chromosome"/>
</dbReference>
<accession>A0A916DXQ8</accession>
<reference evidence="1" key="1">
    <citation type="submission" date="2022-09" db="EMBL/GenBank/DDBJ databases">
        <title>Aureispira anguillicida sp. nov., isolated from Leptocephalus of Japanese eel Anguilla japonica.</title>
        <authorList>
            <person name="Yuasa K."/>
            <person name="Mekata T."/>
            <person name="Ikunari K."/>
        </authorList>
    </citation>
    <scope>NUCLEOTIDE SEQUENCE</scope>
    <source>
        <strain evidence="1">EL160426</strain>
    </source>
</reference>
<sequence length="125" mass="14178">MKKMIIFLLLTIIACSKQEQTLVGVWQVSNSFYRANYQIVAKRNGFTGKILYYNDGTSQYTKNDQLTLFKGLTFQDSVYVDGISGATSSSNTSRTICIKIKSQDTLEATTYVMAHPVTELWIRQK</sequence>
<evidence type="ECO:0000313" key="2">
    <source>
        <dbReference type="Proteomes" id="UP001060919"/>
    </source>
</evidence>
<gene>
    <name evidence="1" type="ORF">AsAng_0060950</name>
</gene>
<evidence type="ECO:0000313" key="1">
    <source>
        <dbReference type="EMBL" id="BDS15311.1"/>
    </source>
</evidence>
<dbReference type="KEGG" id="aup:AsAng_0060950"/>
<dbReference type="AlphaFoldDB" id="A0A916DXQ8"/>
<keyword evidence="2" id="KW-1185">Reference proteome</keyword>
<dbReference type="EMBL" id="AP026867">
    <property type="protein sequence ID" value="BDS15311.1"/>
    <property type="molecule type" value="Genomic_DNA"/>
</dbReference>
<name>A0A916DXQ8_9BACT</name>